<dbReference type="AlphaFoldDB" id="A0A934QZ71"/>
<proteinExistence type="predicted"/>
<evidence type="ECO:0000313" key="1">
    <source>
        <dbReference type="EMBL" id="MBK1787994.1"/>
    </source>
</evidence>
<dbReference type="EMBL" id="JAENJH010000008">
    <property type="protein sequence ID" value="MBK1787994.1"/>
    <property type="molecule type" value="Genomic_DNA"/>
</dbReference>
<organism evidence="1 2">
    <name type="scientific">Prauserella cavernicola</name>
    <dbReference type="NCBI Taxonomy" id="2800127"/>
    <lineage>
        <taxon>Bacteria</taxon>
        <taxon>Bacillati</taxon>
        <taxon>Actinomycetota</taxon>
        <taxon>Actinomycetes</taxon>
        <taxon>Pseudonocardiales</taxon>
        <taxon>Pseudonocardiaceae</taxon>
        <taxon>Prauserella</taxon>
    </lineage>
</organism>
<keyword evidence="2" id="KW-1185">Reference proteome</keyword>
<dbReference type="InterPro" id="IPR040871">
    <property type="entry name" value="HopA1"/>
</dbReference>
<dbReference type="Proteomes" id="UP000635245">
    <property type="component" value="Unassembled WGS sequence"/>
</dbReference>
<dbReference type="RefSeq" id="WP_200323257.1">
    <property type="nucleotide sequence ID" value="NZ_JAENJH010000008.1"/>
</dbReference>
<dbReference type="Pfam" id="PF17914">
    <property type="entry name" value="HopA1"/>
    <property type="match status" value="1"/>
</dbReference>
<accession>A0A934QZ71</accession>
<gene>
    <name evidence="1" type="ORF">JHE00_26990</name>
</gene>
<name>A0A934QZ71_9PSEU</name>
<reference evidence="1" key="1">
    <citation type="submission" date="2020-12" db="EMBL/GenBank/DDBJ databases">
        <title>Prauserella sp. ASG 168, a novel actinomycete isolated from cave rock.</title>
        <authorList>
            <person name="Suriyachadkun C."/>
        </authorList>
    </citation>
    <scope>NUCLEOTIDE SEQUENCE</scope>
    <source>
        <strain evidence="1">ASG 168</strain>
    </source>
</reference>
<comment type="caution">
    <text evidence="1">The sequence shown here is derived from an EMBL/GenBank/DDBJ whole genome shotgun (WGS) entry which is preliminary data.</text>
</comment>
<evidence type="ECO:0000313" key="2">
    <source>
        <dbReference type="Proteomes" id="UP000635245"/>
    </source>
</evidence>
<protein>
    <submittedName>
        <fullName evidence="1">Uncharacterized protein</fullName>
    </submittedName>
</protein>
<sequence length="288" mass="31343">MAERDEIPWIRHVVTTVLPGPDGVPVDAAQREHLIERVYTSVHTRRPPDGGAFAANRVEFARLVHGARNRLADLTFPSSGLKHVREAGTDVVIRCPEGVELRVPASMVEPEYLGYVTLRISAVSSPPEARWIHWRRPGGHAMSWDARIYVNARADAAIEVWTEIVRALESDAVDFTTKVGGSTEMLSRADCIVVYVAAAELPRVLPMLKRIPSSQLDEPVAGFSHAVAHGIGAALVPGDLGPVLGSVGYHWARALVAAWTEGTLDTALAELTRSWYEAGRRSNGAALR</sequence>